<sequence>MNDPRLQRHELGFLEVADKPSAAELAAYYRNTYFQNEKGNYRTVYPPEELEVIGLRIEQRRAWALELLGRERPGSILDVGCGEGFVLAAFESLGWQVEGIDFSRAGVEAMNPAIADRVEDGDLFSILERRIAEGERHDLVWLANVLEHVLEPVDLLELLHRLVKPGGMLVVTVPNDGNAFHDELLESCAIADRFWIAIPDHMSYFTAESLKRTAEATGWDCRDMQADFPIDLFLAHEGSNYVRDRSKGPAAHSARLQLERLIGAAGVAAAGRFYSALADVGLGRNITAFLSPRS</sequence>
<dbReference type="Gene3D" id="3.40.50.150">
    <property type="entry name" value="Vaccinia Virus protein VP39"/>
    <property type="match status" value="1"/>
</dbReference>
<protein>
    <submittedName>
        <fullName evidence="1">Class I SAM-dependent methyltransferase</fullName>
    </submittedName>
</protein>
<dbReference type="Pfam" id="PF13489">
    <property type="entry name" value="Methyltransf_23"/>
    <property type="match status" value="1"/>
</dbReference>
<dbReference type="EMBL" id="JAPJZH010000026">
    <property type="protein sequence ID" value="MDA4848648.1"/>
    <property type="molecule type" value="Genomic_DNA"/>
</dbReference>
<dbReference type="PANTHER" id="PTHR43861">
    <property type="entry name" value="TRANS-ACONITATE 2-METHYLTRANSFERASE-RELATED"/>
    <property type="match status" value="1"/>
</dbReference>
<organism evidence="1 2">
    <name type="scientific">Hoeflea poritis</name>
    <dbReference type="NCBI Taxonomy" id="2993659"/>
    <lineage>
        <taxon>Bacteria</taxon>
        <taxon>Pseudomonadati</taxon>
        <taxon>Pseudomonadota</taxon>
        <taxon>Alphaproteobacteria</taxon>
        <taxon>Hyphomicrobiales</taxon>
        <taxon>Rhizobiaceae</taxon>
        <taxon>Hoeflea</taxon>
    </lineage>
</organism>
<dbReference type="Proteomes" id="UP001148313">
    <property type="component" value="Unassembled WGS sequence"/>
</dbReference>
<reference evidence="1" key="1">
    <citation type="submission" date="2022-11" db="EMBL/GenBank/DDBJ databases">
        <title>Hoeflea poritis sp. nov., isolated from scleractinian coral Porites lutea.</title>
        <authorList>
            <person name="Zhang G."/>
            <person name="Wei Q."/>
            <person name="Cai L."/>
        </authorList>
    </citation>
    <scope>NUCLEOTIDE SEQUENCE</scope>
    <source>
        <strain evidence="1">E7-10</strain>
    </source>
</reference>
<dbReference type="GO" id="GO:0008168">
    <property type="term" value="F:methyltransferase activity"/>
    <property type="evidence" value="ECO:0007669"/>
    <property type="project" value="UniProtKB-KW"/>
</dbReference>
<gene>
    <name evidence="1" type="ORF">OOZ53_25050</name>
</gene>
<accession>A0ABT4VXC0</accession>
<dbReference type="InterPro" id="IPR029063">
    <property type="entry name" value="SAM-dependent_MTases_sf"/>
</dbReference>
<comment type="caution">
    <text evidence="1">The sequence shown here is derived from an EMBL/GenBank/DDBJ whole genome shotgun (WGS) entry which is preliminary data.</text>
</comment>
<dbReference type="CDD" id="cd02440">
    <property type="entry name" value="AdoMet_MTases"/>
    <property type="match status" value="1"/>
</dbReference>
<keyword evidence="1" id="KW-0489">Methyltransferase</keyword>
<name>A0ABT4VXC0_9HYPH</name>
<dbReference type="SUPFAM" id="SSF53335">
    <property type="entry name" value="S-adenosyl-L-methionine-dependent methyltransferases"/>
    <property type="match status" value="1"/>
</dbReference>
<proteinExistence type="predicted"/>
<evidence type="ECO:0000313" key="1">
    <source>
        <dbReference type="EMBL" id="MDA4848648.1"/>
    </source>
</evidence>
<dbReference type="GO" id="GO:0032259">
    <property type="term" value="P:methylation"/>
    <property type="evidence" value="ECO:0007669"/>
    <property type="project" value="UniProtKB-KW"/>
</dbReference>
<dbReference type="RefSeq" id="WP_271092522.1">
    <property type="nucleotide sequence ID" value="NZ_JAPJZH010000026.1"/>
</dbReference>
<keyword evidence="1" id="KW-0808">Transferase</keyword>
<evidence type="ECO:0000313" key="2">
    <source>
        <dbReference type="Proteomes" id="UP001148313"/>
    </source>
</evidence>
<keyword evidence="2" id="KW-1185">Reference proteome</keyword>